<dbReference type="PANTHER" id="PTHR42852:SF13">
    <property type="entry name" value="PROTEIN DIPZ"/>
    <property type="match status" value="1"/>
</dbReference>
<dbReference type="RefSeq" id="WP_341375312.1">
    <property type="nucleotide sequence ID" value="NZ_JBBUTF010000015.1"/>
</dbReference>
<dbReference type="EMBL" id="JBBUTF010000015">
    <property type="protein sequence ID" value="MEK8027528.1"/>
    <property type="molecule type" value="Genomic_DNA"/>
</dbReference>
<reference evidence="6 7" key="1">
    <citation type="submission" date="2024-04" db="EMBL/GenBank/DDBJ databases">
        <title>Novel species of the genus Ideonella isolated from streams.</title>
        <authorList>
            <person name="Lu H."/>
        </authorList>
    </citation>
    <scope>NUCLEOTIDE SEQUENCE [LARGE SCALE GENOMIC DNA]</scope>
    <source>
        <strain evidence="6 7">BYS139W</strain>
    </source>
</reference>
<dbReference type="InterPro" id="IPR013740">
    <property type="entry name" value="Redoxin"/>
</dbReference>
<dbReference type="CDD" id="cd02966">
    <property type="entry name" value="TlpA_like_family"/>
    <property type="match status" value="1"/>
</dbReference>
<feature type="transmembrane region" description="Helical" evidence="4">
    <location>
        <begin position="158"/>
        <end position="180"/>
    </location>
</feature>
<comment type="caution">
    <text evidence="6">The sequence shown here is derived from an EMBL/GenBank/DDBJ whole genome shotgun (WGS) entry which is preliminary data.</text>
</comment>
<evidence type="ECO:0000256" key="4">
    <source>
        <dbReference type="SAM" id="Phobius"/>
    </source>
</evidence>
<evidence type="ECO:0000256" key="3">
    <source>
        <dbReference type="ARBA" id="ARBA00023284"/>
    </source>
</evidence>
<dbReference type="InterPro" id="IPR036249">
    <property type="entry name" value="Thioredoxin-like_sf"/>
</dbReference>
<evidence type="ECO:0000259" key="5">
    <source>
        <dbReference type="PROSITE" id="PS51352"/>
    </source>
</evidence>
<feature type="transmembrane region" description="Helical" evidence="4">
    <location>
        <begin position="47"/>
        <end position="69"/>
    </location>
</feature>
<feature type="domain" description="Thioredoxin" evidence="5">
    <location>
        <begin position="181"/>
        <end position="317"/>
    </location>
</feature>
<organism evidence="6 7">
    <name type="scientific">Pseudaquabacterium rugosum</name>
    <dbReference type="NCBI Taxonomy" id="2984194"/>
    <lineage>
        <taxon>Bacteria</taxon>
        <taxon>Pseudomonadati</taxon>
        <taxon>Pseudomonadota</taxon>
        <taxon>Betaproteobacteria</taxon>
        <taxon>Burkholderiales</taxon>
        <taxon>Sphaerotilaceae</taxon>
        <taxon>Pseudaquabacterium</taxon>
    </lineage>
</organism>
<keyword evidence="2" id="KW-0201">Cytochrome c-type biogenesis</keyword>
<dbReference type="InterPro" id="IPR050553">
    <property type="entry name" value="Thioredoxin_ResA/DsbE_sf"/>
</dbReference>
<dbReference type="Proteomes" id="UP001368500">
    <property type="component" value="Unassembled WGS sequence"/>
</dbReference>
<dbReference type="InterPro" id="IPR013766">
    <property type="entry name" value="Thioredoxin_domain"/>
</dbReference>
<feature type="transmembrane region" description="Helical" evidence="4">
    <location>
        <begin position="20"/>
        <end position="41"/>
    </location>
</feature>
<sequence length="322" mass="34242">MSAARQRGARAGAGRAADEVAVVGAFPARGSVVMGGALLIGPFSWPWSLVLTLLALCAAWATAGGLWTLGARRAAVGADASAPAVDAHGFERLRWQVLGLTLLVARLAFAWRFRDAWAGAPWQLLDIRDGGWDPQAGIVAGWAWALWRLRVSPRGWRLPLGAGLLVGTALWFAGALAQLADPDGRPLAPLAVTTPDGRAQTLPPSDGRPTVVNLWASWCGPCRREMPVLEDARRRHPQLRVLLVNQGETPEVVRDFLRRGGLAPDAVWLDERGLLGAQWGRALPTTLFVDARGQVRATHVGALSAASLAQRLQALGVAPPAP</sequence>
<keyword evidence="4" id="KW-1133">Transmembrane helix</keyword>
<accession>A0ABU9BD90</accession>
<name>A0ABU9BD90_9BURK</name>
<keyword evidence="3" id="KW-0676">Redox-active center</keyword>
<dbReference type="Gene3D" id="3.40.30.10">
    <property type="entry name" value="Glutaredoxin"/>
    <property type="match status" value="1"/>
</dbReference>
<evidence type="ECO:0000313" key="6">
    <source>
        <dbReference type="EMBL" id="MEK8027528.1"/>
    </source>
</evidence>
<dbReference type="Pfam" id="PF08534">
    <property type="entry name" value="Redoxin"/>
    <property type="match status" value="1"/>
</dbReference>
<evidence type="ECO:0000256" key="2">
    <source>
        <dbReference type="ARBA" id="ARBA00022748"/>
    </source>
</evidence>
<dbReference type="InterPro" id="IPR017937">
    <property type="entry name" value="Thioredoxin_CS"/>
</dbReference>
<proteinExistence type="predicted"/>
<dbReference type="PANTHER" id="PTHR42852">
    <property type="entry name" value="THIOL:DISULFIDE INTERCHANGE PROTEIN DSBE"/>
    <property type="match status" value="1"/>
</dbReference>
<evidence type="ECO:0000313" key="7">
    <source>
        <dbReference type="Proteomes" id="UP001368500"/>
    </source>
</evidence>
<keyword evidence="4" id="KW-0812">Transmembrane</keyword>
<keyword evidence="7" id="KW-1185">Reference proteome</keyword>
<dbReference type="SUPFAM" id="SSF52833">
    <property type="entry name" value="Thioredoxin-like"/>
    <property type="match status" value="1"/>
</dbReference>
<evidence type="ECO:0000256" key="1">
    <source>
        <dbReference type="ARBA" id="ARBA00004196"/>
    </source>
</evidence>
<gene>
    <name evidence="6" type="ORF">AACH11_16310</name>
</gene>
<protein>
    <submittedName>
        <fullName evidence="6">TlpA disulfide reductase family protein</fullName>
    </submittedName>
</protein>
<dbReference type="PROSITE" id="PS51352">
    <property type="entry name" value="THIOREDOXIN_2"/>
    <property type="match status" value="1"/>
</dbReference>
<dbReference type="PROSITE" id="PS00194">
    <property type="entry name" value="THIOREDOXIN_1"/>
    <property type="match status" value="1"/>
</dbReference>
<comment type="subcellular location">
    <subcellularLocation>
        <location evidence="1">Cell envelope</location>
    </subcellularLocation>
</comment>
<keyword evidence="4" id="KW-0472">Membrane</keyword>